<gene>
    <name evidence="2" type="ORF">ACFO0S_09250</name>
</gene>
<dbReference type="Gene3D" id="3.40.630.10">
    <property type="entry name" value="Zn peptidases"/>
    <property type="match status" value="1"/>
</dbReference>
<dbReference type="Gene3D" id="3.30.70.360">
    <property type="match status" value="1"/>
</dbReference>
<feature type="domain" description="Peptidase M20 dimerisation" evidence="1">
    <location>
        <begin position="174"/>
        <end position="259"/>
    </location>
</feature>
<protein>
    <submittedName>
        <fullName evidence="2">Amidohydrolase</fullName>
    </submittedName>
</protein>
<dbReference type="PANTHER" id="PTHR11014:SF122">
    <property type="entry name" value="AMIDOHYDROLASE AMHX"/>
    <property type="match status" value="1"/>
</dbReference>
<dbReference type="InterPro" id="IPR011650">
    <property type="entry name" value="Peptidase_M20_dimer"/>
</dbReference>
<dbReference type="Proteomes" id="UP001595733">
    <property type="component" value="Unassembled WGS sequence"/>
</dbReference>
<evidence type="ECO:0000313" key="2">
    <source>
        <dbReference type="EMBL" id="MFC4355231.1"/>
    </source>
</evidence>
<dbReference type="PIRSF" id="PIRSF005962">
    <property type="entry name" value="Pept_M20D_amidohydro"/>
    <property type="match status" value="1"/>
</dbReference>
<evidence type="ECO:0000259" key="1">
    <source>
        <dbReference type="Pfam" id="PF07687"/>
    </source>
</evidence>
<sequence length="374" mass="40334">MTNSFSEQINKHFTRLHGNPEISWEEIQTTAYLKHELEKLGLHPVTFKDITGLYVDIGTGTPTVGIRTDIDALWQEVDGEFQANHSCGHDGHMTMGLGAAQILAAKKDELPGAVRILFQPAEEKGNGALALLERGVTEQLDYLFGVHVRPLIELPEGTHSPALHHGAARMIRGKISGVEAHGARPEEGINAIEVASALVDAIKRIWIQPGRSGSIKMTSLQAGGTSANIIPGTATFSLDCRAQQNDTMDKLMDGLERAIHSVEIQFGATITTEVGAAIVAAQVNPDAVDILRRAIQSEVGEKRCSDEIVTPGGEDFHYFSYHKPALKTTMLGLGCGVTPGLHHPQMTFNSAYLEEGARILAEACILALEVGKTQ</sequence>
<evidence type="ECO:0000313" key="3">
    <source>
        <dbReference type="Proteomes" id="UP001595733"/>
    </source>
</evidence>
<dbReference type="InterPro" id="IPR002933">
    <property type="entry name" value="Peptidase_M20"/>
</dbReference>
<reference evidence="3" key="1">
    <citation type="journal article" date="2019" name="Int. J. Syst. Evol. Microbiol.">
        <title>The Global Catalogue of Microorganisms (GCM) 10K type strain sequencing project: providing services to taxonomists for standard genome sequencing and annotation.</title>
        <authorList>
            <consortium name="The Broad Institute Genomics Platform"/>
            <consortium name="The Broad Institute Genome Sequencing Center for Infectious Disease"/>
            <person name="Wu L."/>
            <person name="Ma J."/>
        </authorList>
    </citation>
    <scope>NUCLEOTIDE SEQUENCE [LARGE SCALE GENOMIC DNA]</scope>
    <source>
        <strain evidence="3">CCUG 50353</strain>
    </source>
</reference>
<dbReference type="PANTHER" id="PTHR11014">
    <property type="entry name" value="PEPTIDASE M20 FAMILY MEMBER"/>
    <property type="match status" value="1"/>
</dbReference>
<comment type="caution">
    <text evidence="2">The sequence shown here is derived from an EMBL/GenBank/DDBJ whole genome shotgun (WGS) entry which is preliminary data.</text>
</comment>
<dbReference type="SUPFAM" id="SSF53187">
    <property type="entry name" value="Zn-dependent exopeptidases"/>
    <property type="match status" value="1"/>
</dbReference>
<dbReference type="SUPFAM" id="SSF55031">
    <property type="entry name" value="Bacterial exopeptidase dimerisation domain"/>
    <property type="match status" value="1"/>
</dbReference>
<organism evidence="2 3">
    <name type="scientific">Chryseomicrobium palamuruense</name>
    <dbReference type="NCBI Taxonomy" id="682973"/>
    <lineage>
        <taxon>Bacteria</taxon>
        <taxon>Bacillati</taxon>
        <taxon>Bacillota</taxon>
        <taxon>Bacilli</taxon>
        <taxon>Bacillales</taxon>
        <taxon>Caryophanaceae</taxon>
        <taxon>Chryseomicrobium</taxon>
    </lineage>
</organism>
<dbReference type="NCBIfam" id="TIGR01891">
    <property type="entry name" value="amidohydrolases"/>
    <property type="match status" value="1"/>
</dbReference>
<proteinExistence type="predicted"/>
<dbReference type="InterPro" id="IPR036264">
    <property type="entry name" value="Bact_exopeptidase_dim_dom"/>
</dbReference>
<dbReference type="InterPro" id="IPR017439">
    <property type="entry name" value="Amidohydrolase"/>
</dbReference>
<keyword evidence="3" id="KW-1185">Reference proteome</keyword>
<name>A0ABV8UXC7_9BACL</name>
<dbReference type="Pfam" id="PF01546">
    <property type="entry name" value="Peptidase_M20"/>
    <property type="match status" value="1"/>
</dbReference>
<accession>A0ABV8UXC7</accession>
<dbReference type="Pfam" id="PF07687">
    <property type="entry name" value="M20_dimer"/>
    <property type="match status" value="1"/>
</dbReference>
<dbReference type="RefSeq" id="WP_378141635.1">
    <property type="nucleotide sequence ID" value="NZ_JBHSEF010000022.1"/>
</dbReference>
<dbReference type="EMBL" id="JBHSEF010000022">
    <property type="protein sequence ID" value="MFC4355231.1"/>
    <property type="molecule type" value="Genomic_DNA"/>
</dbReference>